<accession>A0A0A9GWL7</accession>
<dbReference type="AlphaFoldDB" id="A0A0A9GWL7"/>
<reference evidence="1" key="2">
    <citation type="journal article" date="2015" name="Data Brief">
        <title>Shoot transcriptome of the giant reed, Arundo donax.</title>
        <authorList>
            <person name="Barrero R.A."/>
            <person name="Guerrero F.D."/>
            <person name="Moolhuijzen P."/>
            <person name="Goolsby J.A."/>
            <person name="Tidwell J."/>
            <person name="Bellgard S.E."/>
            <person name="Bellgard M.I."/>
        </authorList>
    </citation>
    <scope>NUCLEOTIDE SEQUENCE</scope>
    <source>
        <tissue evidence="1">Shoot tissue taken approximately 20 cm above the soil surface</tissue>
    </source>
</reference>
<sequence>MREIAVLIVFVRQPWRAFTVRLSHVLYVGVGSCPCFCFCCIIVECRLGL</sequence>
<reference evidence="1" key="1">
    <citation type="submission" date="2014-09" db="EMBL/GenBank/DDBJ databases">
        <authorList>
            <person name="Magalhaes I.L.F."/>
            <person name="Oliveira U."/>
            <person name="Santos F.R."/>
            <person name="Vidigal T.H.D.A."/>
            <person name="Brescovit A.D."/>
            <person name="Santos A.J."/>
        </authorList>
    </citation>
    <scope>NUCLEOTIDE SEQUENCE</scope>
    <source>
        <tissue evidence="1">Shoot tissue taken approximately 20 cm above the soil surface</tissue>
    </source>
</reference>
<proteinExistence type="predicted"/>
<dbReference type="PROSITE" id="PS51257">
    <property type="entry name" value="PROKAR_LIPOPROTEIN"/>
    <property type="match status" value="1"/>
</dbReference>
<name>A0A0A9GWL7_ARUDO</name>
<organism evidence="1">
    <name type="scientific">Arundo donax</name>
    <name type="common">Giant reed</name>
    <name type="synonym">Donax arundinaceus</name>
    <dbReference type="NCBI Taxonomy" id="35708"/>
    <lineage>
        <taxon>Eukaryota</taxon>
        <taxon>Viridiplantae</taxon>
        <taxon>Streptophyta</taxon>
        <taxon>Embryophyta</taxon>
        <taxon>Tracheophyta</taxon>
        <taxon>Spermatophyta</taxon>
        <taxon>Magnoliopsida</taxon>
        <taxon>Liliopsida</taxon>
        <taxon>Poales</taxon>
        <taxon>Poaceae</taxon>
        <taxon>PACMAD clade</taxon>
        <taxon>Arundinoideae</taxon>
        <taxon>Arundineae</taxon>
        <taxon>Arundo</taxon>
    </lineage>
</organism>
<evidence type="ECO:0000313" key="1">
    <source>
        <dbReference type="EMBL" id="JAE24978.1"/>
    </source>
</evidence>
<protein>
    <submittedName>
        <fullName evidence="1">Uncharacterized protein</fullName>
    </submittedName>
</protein>
<dbReference type="EMBL" id="GBRH01172918">
    <property type="protein sequence ID" value="JAE24978.1"/>
    <property type="molecule type" value="Transcribed_RNA"/>
</dbReference>